<keyword evidence="6 9" id="KW-1133">Transmembrane helix</keyword>
<feature type="transmembrane region" description="Helical" evidence="9">
    <location>
        <begin position="158"/>
        <end position="177"/>
    </location>
</feature>
<dbReference type="AlphaFoldDB" id="A0AAN7YS15"/>
<evidence type="ECO:0000256" key="4">
    <source>
        <dbReference type="ARBA" id="ARBA00022692"/>
    </source>
</evidence>
<evidence type="ECO:0000256" key="2">
    <source>
        <dbReference type="ARBA" id="ARBA00004687"/>
    </source>
</evidence>
<evidence type="ECO:0000313" key="10">
    <source>
        <dbReference type="EMBL" id="KAK5114117.1"/>
    </source>
</evidence>
<evidence type="ECO:0000313" key="11">
    <source>
        <dbReference type="Proteomes" id="UP001310890"/>
    </source>
</evidence>
<evidence type="ECO:0008006" key="12">
    <source>
        <dbReference type="Google" id="ProtNLM"/>
    </source>
</evidence>
<protein>
    <recommendedName>
        <fullName evidence="12">Glycosylphosphatidylinositol anchor biosynthesis protein 11</fullName>
    </recommendedName>
</protein>
<dbReference type="GO" id="GO:0006506">
    <property type="term" value="P:GPI anchor biosynthetic process"/>
    <property type="evidence" value="ECO:0007669"/>
    <property type="project" value="UniProtKB-KW"/>
</dbReference>
<evidence type="ECO:0000256" key="3">
    <source>
        <dbReference type="ARBA" id="ARBA00022502"/>
    </source>
</evidence>
<evidence type="ECO:0000256" key="8">
    <source>
        <dbReference type="SAM" id="MobiDB-lite"/>
    </source>
</evidence>
<feature type="transmembrane region" description="Helical" evidence="9">
    <location>
        <begin position="31"/>
        <end position="52"/>
    </location>
</feature>
<reference evidence="10" key="1">
    <citation type="submission" date="2023-08" db="EMBL/GenBank/DDBJ databases">
        <title>Black Yeasts Isolated from many extreme environments.</title>
        <authorList>
            <person name="Coleine C."/>
            <person name="Stajich J.E."/>
            <person name="Selbmann L."/>
        </authorList>
    </citation>
    <scope>NUCLEOTIDE SEQUENCE</scope>
    <source>
        <strain evidence="10">CCFEE 5401</strain>
    </source>
</reference>
<evidence type="ECO:0000256" key="1">
    <source>
        <dbReference type="ARBA" id="ARBA00004477"/>
    </source>
</evidence>
<proteinExistence type="predicted"/>
<comment type="pathway">
    <text evidence="2">Glycolipid biosynthesis; glycosylphosphatidylinositol-anchor biosynthesis.</text>
</comment>
<comment type="subcellular location">
    <subcellularLocation>
        <location evidence="1">Endoplasmic reticulum membrane</location>
        <topology evidence="1">Multi-pass membrane protein</topology>
    </subcellularLocation>
</comment>
<name>A0AAN7YS15_9PEZI</name>
<feature type="transmembrane region" description="Helical" evidence="9">
    <location>
        <begin position="125"/>
        <end position="146"/>
    </location>
</feature>
<dbReference type="Proteomes" id="UP001310890">
    <property type="component" value="Unassembled WGS sequence"/>
</dbReference>
<organism evidence="10 11">
    <name type="scientific">Meristemomyces frigidus</name>
    <dbReference type="NCBI Taxonomy" id="1508187"/>
    <lineage>
        <taxon>Eukaryota</taxon>
        <taxon>Fungi</taxon>
        <taxon>Dikarya</taxon>
        <taxon>Ascomycota</taxon>
        <taxon>Pezizomycotina</taxon>
        <taxon>Dothideomycetes</taxon>
        <taxon>Dothideomycetidae</taxon>
        <taxon>Mycosphaerellales</taxon>
        <taxon>Teratosphaeriaceae</taxon>
        <taxon>Meristemomyces</taxon>
    </lineage>
</organism>
<comment type="caution">
    <text evidence="10">The sequence shown here is derived from an EMBL/GenBank/DDBJ whole genome shotgun (WGS) entry which is preliminary data.</text>
</comment>
<feature type="transmembrane region" description="Helical" evidence="9">
    <location>
        <begin position="197"/>
        <end position="217"/>
    </location>
</feature>
<keyword evidence="3" id="KW-0337">GPI-anchor biosynthesis</keyword>
<sequence>MATITAPSQTASVVDTEAKPISLLITQTSTFYSNLHPVLLLGTLLFSFRSLVADPVTTLLGLAPTIAILQAMYCILCFPVAQNGDVKRSGTNKGSTAPGGSKKKTGSTKPTGQELDIWNRVIPSLLSLTLTTLLSTPLLYITLILFGAPLTTHQPHTLLLALHLALLTTPHLFYVHGLNDAETWMKLASLQLPVDEVYGLSLGALVGAWVGAVPIPLDWDREWQRWPVTVVFGAYWGAVLGLVVGRWVIRGWRIKLS</sequence>
<feature type="transmembrane region" description="Helical" evidence="9">
    <location>
        <begin position="59"/>
        <end position="81"/>
    </location>
</feature>
<keyword evidence="5" id="KW-0256">Endoplasmic reticulum</keyword>
<keyword evidence="4 9" id="KW-0812">Transmembrane</keyword>
<dbReference type="GO" id="GO:0005789">
    <property type="term" value="C:endoplasmic reticulum membrane"/>
    <property type="evidence" value="ECO:0007669"/>
    <property type="project" value="UniProtKB-SubCell"/>
</dbReference>
<dbReference type="InterPro" id="IPR009580">
    <property type="entry name" value="GPI_biosynthesis_protein_Pig-F"/>
</dbReference>
<evidence type="ECO:0000256" key="7">
    <source>
        <dbReference type="ARBA" id="ARBA00023136"/>
    </source>
</evidence>
<gene>
    <name evidence="10" type="ORF">LTR62_002686</name>
</gene>
<accession>A0AAN7YS15</accession>
<dbReference type="Pfam" id="PF06699">
    <property type="entry name" value="PIG-F"/>
    <property type="match status" value="1"/>
</dbReference>
<evidence type="ECO:0000256" key="5">
    <source>
        <dbReference type="ARBA" id="ARBA00022824"/>
    </source>
</evidence>
<feature type="region of interest" description="Disordered" evidence="8">
    <location>
        <begin position="88"/>
        <end position="111"/>
    </location>
</feature>
<evidence type="ECO:0000256" key="9">
    <source>
        <dbReference type="SAM" id="Phobius"/>
    </source>
</evidence>
<keyword evidence="7 9" id="KW-0472">Membrane</keyword>
<evidence type="ECO:0000256" key="6">
    <source>
        <dbReference type="ARBA" id="ARBA00022989"/>
    </source>
</evidence>
<dbReference type="EMBL" id="JAVRRL010000019">
    <property type="protein sequence ID" value="KAK5114117.1"/>
    <property type="molecule type" value="Genomic_DNA"/>
</dbReference>
<feature type="transmembrane region" description="Helical" evidence="9">
    <location>
        <begin position="229"/>
        <end position="249"/>
    </location>
</feature>